<sequence length="124" mass="13553">MKTPFSNRYKDASDALETQNRYHSLTVSKILESTSTDQPTMKTKNHPSSTKKATTAPAKKAQGPSKTMRPAKQAAVAKLCTKADIMHPVSGSEKQVQANTIAELVAENKRLTTEVNGLKRSCKH</sequence>
<evidence type="ECO:0000313" key="3">
    <source>
        <dbReference type="Proteomes" id="UP001153069"/>
    </source>
</evidence>
<proteinExistence type="predicted"/>
<feature type="region of interest" description="Disordered" evidence="1">
    <location>
        <begin position="1"/>
        <end position="72"/>
    </location>
</feature>
<name>A0A9N8DXW0_9STRA</name>
<protein>
    <submittedName>
        <fullName evidence="2">Uncharacterized protein</fullName>
    </submittedName>
</protein>
<gene>
    <name evidence="2" type="ORF">SEMRO_363_G126970.1</name>
</gene>
<dbReference type="AlphaFoldDB" id="A0A9N8DXW0"/>
<evidence type="ECO:0000256" key="1">
    <source>
        <dbReference type="SAM" id="MobiDB-lite"/>
    </source>
</evidence>
<keyword evidence="3" id="KW-1185">Reference proteome</keyword>
<reference evidence="2" key="1">
    <citation type="submission" date="2020-06" db="EMBL/GenBank/DDBJ databases">
        <authorList>
            <consortium name="Plant Systems Biology data submission"/>
        </authorList>
    </citation>
    <scope>NUCLEOTIDE SEQUENCE</scope>
    <source>
        <strain evidence="2">D6</strain>
    </source>
</reference>
<feature type="compositionally biased region" description="Polar residues" evidence="1">
    <location>
        <begin position="16"/>
        <end position="42"/>
    </location>
</feature>
<feature type="compositionally biased region" description="Low complexity" evidence="1">
    <location>
        <begin position="47"/>
        <end position="61"/>
    </location>
</feature>
<dbReference type="EMBL" id="CAICTM010000362">
    <property type="protein sequence ID" value="CAB9508846.1"/>
    <property type="molecule type" value="Genomic_DNA"/>
</dbReference>
<accession>A0A9N8DXW0</accession>
<evidence type="ECO:0000313" key="2">
    <source>
        <dbReference type="EMBL" id="CAB9508846.1"/>
    </source>
</evidence>
<comment type="caution">
    <text evidence="2">The sequence shown here is derived from an EMBL/GenBank/DDBJ whole genome shotgun (WGS) entry which is preliminary data.</text>
</comment>
<organism evidence="2 3">
    <name type="scientific">Seminavis robusta</name>
    <dbReference type="NCBI Taxonomy" id="568900"/>
    <lineage>
        <taxon>Eukaryota</taxon>
        <taxon>Sar</taxon>
        <taxon>Stramenopiles</taxon>
        <taxon>Ochrophyta</taxon>
        <taxon>Bacillariophyta</taxon>
        <taxon>Bacillariophyceae</taxon>
        <taxon>Bacillariophycidae</taxon>
        <taxon>Naviculales</taxon>
        <taxon>Naviculaceae</taxon>
        <taxon>Seminavis</taxon>
    </lineage>
</organism>
<dbReference type="Proteomes" id="UP001153069">
    <property type="component" value="Unassembled WGS sequence"/>
</dbReference>